<reference evidence="19" key="1">
    <citation type="submission" date="2022-07" db="EMBL/GenBank/DDBJ databases">
        <title>Description and genome-wide analysis of Profundicola chukchiensis gen. nov., sp. nov., marine bacteria isolated from bottom sediments of the Chukchi Sea.</title>
        <authorList>
            <person name="Romanenko L."/>
            <person name="Otstavnykh N."/>
            <person name="Kurilenko V."/>
            <person name="Eremeev V."/>
            <person name="Velansky P."/>
            <person name="Mikhailov V."/>
            <person name="Isaeva M."/>
        </authorList>
    </citation>
    <scope>NUCLEOTIDE SEQUENCE</scope>
    <source>
        <strain evidence="19">KMM 9713</strain>
    </source>
</reference>
<evidence type="ECO:0000256" key="7">
    <source>
        <dbReference type="ARBA" id="ARBA00022801"/>
    </source>
</evidence>
<dbReference type="InterPro" id="IPR047127">
    <property type="entry name" value="MutT-like"/>
</dbReference>
<evidence type="ECO:0000256" key="13">
    <source>
        <dbReference type="ARBA" id="ARBA00040794"/>
    </source>
</evidence>
<dbReference type="InterPro" id="IPR000086">
    <property type="entry name" value="NUDIX_hydrolase_dom"/>
</dbReference>
<evidence type="ECO:0000313" key="19">
    <source>
        <dbReference type="EMBL" id="MDG4946369.1"/>
    </source>
</evidence>
<sequence>MIPHYRVVCAIIHQQDKILAVQRSENMKLPLKWEFPGGKIEPNESEQQCIQREIKEELDIDIEVLQRLNPVLHDYPDFSIELIPYTAKYVGGDLKLKEHAQHRLLDKHELQELDWAEADVPIVEEYLEV</sequence>
<dbReference type="PROSITE" id="PS00893">
    <property type="entry name" value="NUDIX_BOX"/>
    <property type="match status" value="1"/>
</dbReference>
<evidence type="ECO:0000256" key="2">
    <source>
        <dbReference type="ARBA" id="ARBA00005582"/>
    </source>
</evidence>
<evidence type="ECO:0000313" key="20">
    <source>
        <dbReference type="Proteomes" id="UP001152599"/>
    </source>
</evidence>
<dbReference type="AlphaFoldDB" id="A0A9X4MYJ8"/>
<evidence type="ECO:0000256" key="4">
    <source>
        <dbReference type="ARBA" id="ARBA00022705"/>
    </source>
</evidence>
<dbReference type="PRINTS" id="PR00502">
    <property type="entry name" value="NUDIXFAMILY"/>
</dbReference>
<evidence type="ECO:0000256" key="14">
    <source>
        <dbReference type="ARBA" id="ARBA00041592"/>
    </source>
</evidence>
<evidence type="ECO:0000256" key="5">
    <source>
        <dbReference type="ARBA" id="ARBA00022723"/>
    </source>
</evidence>
<keyword evidence="4" id="KW-0235">DNA replication</keyword>
<dbReference type="InterPro" id="IPR020084">
    <property type="entry name" value="NUDIX_hydrolase_CS"/>
</dbReference>
<name>A0A9X4MYJ8_9FLAO</name>
<comment type="catalytic activity">
    <reaction evidence="10">
        <text>8-oxo-dGTP + H2O = 8-oxo-dGMP + diphosphate + H(+)</text>
        <dbReference type="Rhea" id="RHEA:31575"/>
        <dbReference type="ChEBI" id="CHEBI:15377"/>
        <dbReference type="ChEBI" id="CHEBI:15378"/>
        <dbReference type="ChEBI" id="CHEBI:33019"/>
        <dbReference type="ChEBI" id="CHEBI:63224"/>
        <dbReference type="ChEBI" id="CHEBI:77896"/>
        <dbReference type="EC" id="3.6.1.55"/>
    </reaction>
</comment>
<dbReference type="InterPro" id="IPR020476">
    <property type="entry name" value="Nudix_hydrolase"/>
</dbReference>
<dbReference type="RefSeq" id="WP_304420778.1">
    <property type="nucleotide sequence ID" value="NZ_JANCMU010000004.1"/>
</dbReference>
<keyword evidence="5" id="KW-0479">Metal-binding</keyword>
<keyword evidence="7 17" id="KW-0378">Hydrolase</keyword>
<dbReference type="PROSITE" id="PS51462">
    <property type="entry name" value="NUDIX"/>
    <property type="match status" value="1"/>
</dbReference>
<evidence type="ECO:0000256" key="17">
    <source>
        <dbReference type="RuleBase" id="RU003476"/>
    </source>
</evidence>
<accession>A0A9X4MYJ8</accession>
<protein>
    <recommendedName>
        <fullName evidence="13">8-oxo-dGTP diphosphatase</fullName>
        <ecNumber evidence="12">3.6.1.55</ecNumber>
    </recommendedName>
    <alternativeName>
        <fullName evidence="16">7,8-dihydro-8-oxoguanine-triphosphatase</fullName>
    </alternativeName>
    <alternativeName>
        <fullName evidence="15">Mutator protein MutT</fullName>
    </alternativeName>
    <alternativeName>
        <fullName evidence="14">dGTP pyrophosphohydrolase</fullName>
    </alternativeName>
</protein>
<dbReference type="PANTHER" id="PTHR47707">
    <property type="entry name" value="8-OXO-DGTP DIPHOSPHATASE"/>
    <property type="match status" value="1"/>
</dbReference>
<dbReference type="GO" id="GO:0006281">
    <property type="term" value="P:DNA repair"/>
    <property type="evidence" value="ECO:0007669"/>
    <property type="project" value="UniProtKB-KW"/>
</dbReference>
<keyword evidence="8" id="KW-0460">Magnesium</keyword>
<evidence type="ECO:0000256" key="11">
    <source>
        <dbReference type="ARBA" id="ARBA00036904"/>
    </source>
</evidence>
<evidence type="ECO:0000256" key="12">
    <source>
        <dbReference type="ARBA" id="ARBA00038905"/>
    </source>
</evidence>
<organism evidence="19 20">
    <name type="scientific">Profundicola chukchiensis</name>
    <dbReference type="NCBI Taxonomy" id="2961959"/>
    <lineage>
        <taxon>Bacteria</taxon>
        <taxon>Pseudomonadati</taxon>
        <taxon>Bacteroidota</taxon>
        <taxon>Flavobacteriia</taxon>
        <taxon>Flavobacteriales</taxon>
        <taxon>Weeksellaceae</taxon>
        <taxon>Profundicola</taxon>
    </lineage>
</organism>
<evidence type="ECO:0000259" key="18">
    <source>
        <dbReference type="PROSITE" id="PS51462"/>
    </source>
</evidence>
<comment type="cofactor">
    <cofactor evidence="1">
        <name>Mg(2+)</name>
        <dbReference type="ChEBI" id="CHEBI:18420"/>
    </cofactor>
</comment>
<dbReference type="Pfam" id="PF00293">
    <property type="entry name" value="NUDIX"/>
    <property type="match status" value="1"/>
</dbReference>
<dbReference type="GO" id="GO:0046872">
    <property type="term" value="F:metal ion binding"/>
    <property type="evidence" value="ECO:0007669"/>
    <property type="project" value="UniProtKB-KW"/>
</dbReference>
<evidence type="ECO:0000256" key="8">
    <source>
        <dbReference type="ARBA" id="ARBA00022842"/>
    </source>
</evidence>
<dbReference type="GO" id="GO:0006260">
    <property type="term" value="P:DNA replication"/>
    <property type="evidence" value="ECO:0007669"/>
    <property type="project" value="UniProtKB-KW"/>
</dbReference>
<evidence type="ECO:0000256" key="16">
    <source>
        <dbReference type="ARBA" id="ARBA00042798"/>
    </source>
</evidence>
<comment type="catalytic activity">
    <reaction evidence="11">
        <text>8-oxo-GTP + H2O = 8-oxo-GMP + diphosphate + H(+)</text>
        <dbReference type="Rhea" id="RHEA:67616"/>
        <dbReference type="ChEBI" id="CHEBI:15377"/>
        <dbReference type="ChEBI" id="CHEBI:15378"/>
        <dbReference type="ChEBI" id="CHEBI:33019"/>
        <dbReference type="ChEBI" id="CHEBI:143553"/>
        <dbReference type="ChEBI" id="CHEBI:145694"/>
    </reaction>
</comment>
<dbReference type="GO" id="GO:0008413">
    <property type="term" value="F:8-oxo-7,8-dihydroguanosine triphosphate pyrophosphatase activity"/>
    <property type="evidence" value="ECO:0007669"/>
    <property type="project" value="TreeGrafter"/>
</dbReference>
<dbReference type="Gene3D" id="3.90.79.10">
    <property type="entry name" value="Nucleoside Triphosphate Pyrophosphohydrolase"/>
    <property type="match status" value="1"/>
</dbReference>
<keyword evidence="20" id="KW-1185">Reference proteome</keyword>
<dbReference type="SUPFAM" id="SSF55811">
    <property type="entry name" value="Nudix"/>
    <property type="match status" value="1"/>
</dbReference>
<dbReference type="Proteomes" id="UP001152599">
    <property type="component" value="Unassembled WGS sequence"/>
</dbReference>
<dbReference type="PANTHER" id="PTHR47707:SF1">
    <property type="entry name" value="NUDIX HYDROLASE FAMILY PROTEIN"/>
    <property type="match status" value="1"/>
</dbReference>
<comment type="caution">
    <text evidence="19">The sequence shown here is derived from an EMBL/GenBank/DDBJ whole genome shotgun (WGS) entry which is preliminary data.</text>
</comment>
<gene>
    <name evidence="19" type="ORF">NMK71_08080</name>
</gene>
<feature type="domain" description="Nudix hydrolase" evidence="18">
    <location>
        <begin position="3"/>
        <end position="127"/>
    </location>
</feature>
<dbReference type="EMBL" id="JANCMU010000004">
    <property type="protein sequence ID" value="MDG4946369.1"/>
    <property type="molecule type" value="Genomic_DNA"/>
</dbReference>
<evidence type="ECO:0000256" key="9">
    <source>
        <dbReference type="ARBA" id="ARBA00023204"/>
    </source>
</evidence>
<keyword evidence="3" id="KW-0515">Mutator protein</keyword>
<keyword evidence="9" id="KW-0234">DNA repair</keyword>
<dbReference type="GO" id="GO:0035539">
    <property type="term" value="F:8-oxo-7,8-dihydrodeoxyguanosine triphosphate pyrophosphatase activity"/>
    <property type="evidence" value="ECO:0007669"/>
    <property type="project" value="UniProtKB-EC"/>
</dbReference>
<dbReference type="CDD" id="cd03425">
    <property type="entry name" value="NUDIX_MutT_NudA_like"/>
    <property type="match status" value="1"/>
</dbReference>
<comment type="similarity">
    <text evidence="2 17">Belongs to the Nudix hydrolase family.</text>
</comment>
<keyword evidence="6" id="KW-0227">DNA damage</keyword>
<dbReference type="GO" id="GO:0044715">
    <property type="term" value="F:8-oxo-dGDP phosphatase activity"/>
    <property type="evidence" value="ECO:0007669"/>
    <property type="project" value="TreeGrafter"/>
</dbReference>
<evidence type="ECO:0000256" key="1">
    <source>
        <dbReference type="ARBA" id="ARBA00001946"/>
    </source>
</evidence>
<evidence type="ECO:0000256" key="15">
    <source>
        <dbReference type="ARBA" id="ARBA00041979"/>
    </source>
</evidence>
<evidence type="ECO:0000256" key="10">
    <source>
        <dbReference type="ARBA" id="ARBA00035861"/>
    </source>
</evidence>
<evidence type="ECO:0000256" key="3">
    <source>
        <dbReference type="ARBA" id="ARBA00022457"/>
    </source>
</evidence>
<dbReference type="GO" id="GO:0044716">
    <property type="term" value="F:8-oxo-GDP phosphatase activity"/>
    <property type="evidence" value="ECO:0007669"/>
    <property type="project" value="TreeGrafter"/>
</dbReference>
<proteinExistence type="inferred from homology"/>
<dbReference type="EC" id="3.6.1.55" evidence="12"/>
<dbReference type="InterPro" id="IPR015797">
    <property type="entry name" value="NUDIX_hydrolase-like_dom_sf"/>
</dbReference>
<evidence type="ECO:0000256" key="6">
    <source>
        <dbReference type="ARBA" id="ARBA00022763"/>
    </source>
</evidence>